<evidence type="ECO:0000313" key="2">
    <source>
        <dbReference type="Proteomes" id="UP001174909"/>
    </source>
</evidence>
<keyword evidence="2" id="KW-1185">Reference proteome</keyword>
<accession>A0AA35WQJ2</accession>
<name>A0AA35WQJ2_GEOBA</name>
<proteinExistence type="predicted"/>
<reference evidence="1" key="1">
    <citation type="submission" date="2023-03" db="EMBL/GenBank/DDBJ databases">
        <authorList>
            <person name="Steffen K."/>
            <person name="Cardenas P."/>
        </authorList>
    </citation>
    <scope>NUCLEOTIDE SEQUENCE</scope>
</reference>
<comment type="caution">
    <text evidence="1">The sequence shown here is derived from an EMBL/GenBank/DDBJ whole genome shotgun (WGS) entry which is preliminary data.</text>
</comment>
<gene>
    <name evidence="1" type="ORF">GBAR_LOCUS14724</name>
</gene>
<protein>
    <submittedName>
        <fullName evidence="1">Uncharacterized protein</fullName>
    </submittedName>
</protein>
<evidence type="ECO:0000313" key="1">
    <source>
        <dbReference type="EMBL" id="CAI8025496.1"/>
    </source>
</evidence>
<sequence>MVSDPSQLLQAWTQHFQSLTKSQEENNPSLKESIKQSSTLLSATFQNGEVFLDVPFNTEEVEHTVNKMKLKKSSGPDNLTAEHLKFGGQTIITWPTEILNSIDVERIPSCLKLGITIPVYKGGGKDPSMQTGITLNSVISKVFRNPDPQQIGASLHGGWLATWKKLSSSPSF</sequence>
<dbReference type="EMBL" id="CASHTH010002154">
    <property type="protein sequence ID" value="CAI8025496.1"/>
    <property type="molecule type" value="Genomic_DNA"/>
</dbReference>
<dbReference type="AlphaFoldDB" id="A0AA35WQJ2"/>
<organism evidence="1 2">
    <name type="scientific">Geodia barretti</name>
    <name type="common">Barrett's horny sponge</name>
    <dbReference type="NCBI Taxonomy" id="519541"/>
    <lineage>
        <taxon>Eukaryota</taxon>
        <taxon>Metazoa</taxon>
        <taxon>Porifera</taxon>
        <taxon>Demospongiae</taxon>
        <taxon>Heteroscleromorpha</taxon>
        <taxon>Tetractinellida</taxon>
        <taxon>Astrophorina</taxon>
        <taxon>Geodiidae</taxon>
        <taxon>Geodia</taxon>
    </lineage>
</organism>
<dbReference type="Proteomes" id="UP001174909">
    <property type="component" value="Unassembled WGS sequence"/>
</dbReference>